<dbReference type="KEGG" id="nwl:NWFMUON74_41460"/>
<name>A0A7G1KT55_9NOCA</name>
<sequence>MIDVSTEQILVSACAQVGLRADGASLLRAHSNAVFVIGDRAVARISRSPEHGIRADTAVAVARWLAQHGLPVTEPLIDRPVRCHGATVTFWRYYPQCDRPRPPARELGRILRRLHETAAPPFHLPRYEPLAGLLQTLAAAPRVLAPADRRWLIDQVARLVAEYDRLDSTLGVGPVHGDAYPGNTLWHGDTVLLGDWDEASIAPRELDLVNTYQGGIRFGHTENELREFTLAYGWDVRAWAGFPILRAMRDLHTLTSYIRRAERGDAAAGTELRHRLRSLRDPGQTGTRWHAVA</sequence>
<evidence type="ECO:0000259" key="1">
    <source>
        <dbReference type="Pfam" id="PF01636"/>
    </source>
</evidence>
<dbReference type="GeneID" id="80348622"/>
<evidence type="ECO:0000313" key="3">
    <source>
        <dbReference type="Proteomes" id="UP000516173"/>
    </source>
</evidence>
<gene>
    <name evidence="2" type="ORF">NWFMUON74_41460</name>
</gene>
<dbReference type="GO" id="GO:0016740">
    <property type="term" value="F:transferase activity"/>
    <property type="evidence" value="ECO:0007669"/>
    <property type="project" value="UniProtKB-KW"/>
</dbReference>
<dbReference type="InterPro" id="IPR002575">
    <property type="entry name" value="Aminoglycoside_PTrfase"/>
</dbReference>
<accession>A0A7G1KT55</accession>
<protein>
    <submittedName>
        <fullName evidence="2">Aminoglycoside phosphotransferase</fullName>
    </submittedName>
</protein>
<evidence type="ECO:0000313" key="2">
    <source>
        <dbReference type="EMBL" id="BCK56374.1"/>
    </source>
</evidence>
<dbReference type="SUPFAM" id="SSF56112">
    <property type="entry name" value="Protein kinase-like (PK-like)"/>
    <property type="match status" value="1"/>
</dbReference>
<dbReference type="Pfam" id="PF01636">
    <property type="entry name" value="APH"/>
    <property type="match status" value="1"/>
</dbReference>
<dbReference type="EMBL" id="AP023396">
    <property type="protein sequence ID" value="BCK56374.1"/>
    <property type="molecule type" value="Genomic_DNA"/>
</dbReference>
<organism evidence="2 3">
    <name type="scientific">Nocardia wallacei</name>
    <dbReference type="NCBI Taxonomy" id="480035"/>
    <lineage>
        <taxon>Bacteria</taxon>
        <taxon>Bacillati</taxon>
        <taxon>Actinomycetota</taxon>
        <taxon>Actinomycetes</taxon>
        <taxon>Mycobacteriales</taxon>
        <taxon>Nocardiaceae</taxon>
        <taxon>Nocardia</taxon>
    </lineage>
</organism>
<dbReference type="InterPro" id="IPR011009">
    <property type="entry name" value="Kinase-like_dom_sf"/>
</dbReference>
<dbReference type="Gene3D" id="3.90.1200.10">
    <property type="match status" value="1"/>
</dbReference>
<keyword evidence="2" id="KW-0808">Transferase</keyword>
<dbReference type="RefSeq" id="WP_187683452.1">
    <property type="nucleotide sequence ID" value="NZ_AP023396.1"/>
</dbReference>
<proteinExistence type="predicted"/>
<keyword evidence="3" id="KW-1185">Reference proteome</keyword>
<reference evidence="2 3" key="1">
    <citation type="submission" date="2020-08" db="EMBL/GenBank/DDBJ databases">
        <title>Genome Sequencing of Nocardia wallacei strain FMUON74 and assembly.</title>
        <authorList>
            <person name="Toyokawa M."/>
            <person name="Uesaka K."/>
        </authorList>
    </citation>
    <scope>NUCLEOTIDE SEQUENCE [LARGE SCALE GENOMIC DNA]</scope>
    <source>
        <strain evidence="2 3">FMUON74</strain>
    </source>
</reference>
<dbReference type="Proteomes" id="UP000516173">
    <property type="component" value="Chromosome"/>
</dbReference>
<dbReference type="AlphaFoldDB" id="A0A7G1KT55"/>
<feature type="domain" description="Aminoglycoside phosphotransferase" evidence="1">
    <location>
        <begin position="30"/>
        <end position="240"/>
    </location>
</feature>